<accession>A0AA88II77</accession>
<keyword evidence="8" id="KW-1185">Reference proteome</keyword>
<keyword evidence="5" id="KW-0472">Membrane</keyword>
<dbReference type="GO" id="GO:0005802">
    <property type="term" value="C:trans-Golgi network"/>
    <property type="evidence" value="ECO:0007669"/>
    <property type="project" value="TreeGrafter"/>
</dbReference>
<dbReference type="GO" id="GO:0005768">
    <property type="term" value="C:endosome"/>
    <property type="evidence" value="ECO:0007669"/>
    <property type="project" value="TreeGrafter"/>
</dbReference>
<keyword evidence="3 5" id="KW-0418">Kinase</keyword>
<dbReference type="EMBL" id="JAVRJZ010000001">
    <property type="protein sequence ID" value="KAK2727809.1"/>
    <property type="molecule type" value="Genomic_DNA"/>
</dbReference>
<dbReference type="AlphaFoldDB" id="A0AA88II77"/>
<dbReference type="Proteomes" id="UP001187531">
    <property type="component" value="Unassembled WGS sequence"/>
</dbReference>
<evidence type="ECO:0000256" key="2">
    <source>
        <dbReference type="ARBA" id="ARBA00022741"/>
    </source>
</evidence>
<evidence type="ECO:0000256" key="1">
    <source>
        <dbReference type="ARBA" id="ARBA00022679"/>
    </source>
</evidence>
<reference evidence="7" key="1">
    <citation type="submission" date="2023-07" db="EMBL/GenBank/DDBJ databases">
        <title>Chromosome-level genome assembly of Artemia franciscana.</title>
        <authorList>
            <person name="Jo E."/>
        </authorList>
    </citation>
    <scope>NUCLEOTIDE SEQUENCE</scope>
    <source>
        <tissue evidence="7">Whole body</tissue>
    </source>
</reference>
<keyword evidence="2 5" id="KW-0547">Nucleotide-binding</keyword>
<dbReference type="GO" id="GO:0004430">
    <property type="term" value="F:1-phosphatidylinositol 4-kinase activity"/>
    <property type="evidence" value="ECO:0007669"/>
    <property type="project" value="UniProtKB-UniRule"/>
</dbReference>
<evidence type="ECO:0000313" key="7">
    <source>
        <dbReference type="EMBL" id="KAK2727809.1"/>
    </source>
</evidence>
<dbReference type="EC" id="2.7.1.67" evidence="5"/>
<dbReference type="PANTHER" id="PTHR12865:SF1">
    <property type="entry name" value="PHOSPHATIDYLINOSITOL 4-KINASE TYPE 2"/>
    <property type="match status" value="1"/>
</dbReference>
<comment type="catalytic activity">
    <reaction evidence="5">
        <text>a 1,2-diacyl-sn-glycero-3-phospho-(1D-myo-inositol) + ATP = a 1,2-diacyl-sn-glycero-3-phospho-(1D-myo-inositol 4-phosphate) + ADP + H(+)</text>
        <dbReference type="Rhea" id="RHEA:19877"/>
        <dbReference type="ChEBI" id="CHEBI:15378"/>
        <dbReference type="ChEBI" id="CHEBI:30616"/>
        <dbReference type="ChEBI" id="CHEBI:57880"/>
        <dbReference type="ChEBI" id="CHEBI:58178"/>
        <dbReference type="ChEBI" id="CHEBI:456216"/>
        <dbReference type="EC" id="2.7.1.67"/>
    </reaction>
</comment>
<dbReference type="GO" id="GO:0007032">
    <property type="term" value="P:endosome organization"/>
    <property type="evidence" value="ECO:0007669"/>
    <property type="project" value="TreeGrafter"/>
</dbReference>
<comment type="caution">
    <text evidence="7">The sequence shown here is derived from an EMBL/GenBank/DDBJ whole genome shotgun (WGS) entry which is preliminary data.</text>
</comment>
<evidence type="ECO:0000256" key="5">
    <source>
        <dbReference type="RuleBase" id="RU367084"/>
    </source>
</evidence>
<name>A0AA88II77_ARTSF</name>
<evidence type="ECO:0000256" key="4">
    <source>
        <dbReference type="ARBA" id="ARBA00022840"/>
    </source>
</evidence>
<keyword evidence="4 5" id="KW-0067">ATP-binding</keyword>
<proteinExistence type="inferred from homology"/>
<comment type="subcellular location">
    <subcellularLocation>
        <location evidence="5">Membrane</location>
        <topology evidence="5">Peripheral membrane protein</topology>
    </subcellularLocation>
</comment>
<gene>
    <name evidence="7" type="ORF">QYM36_008336</name>
</gene>
<comment type="similarity">
    <text evidence="5">Belongs to the PI3/PI4-kinase family. Type II PI4K subfamily.</text>
</comment>
<evidence type="ECO:0000256" key="6">
    <source>
        <dbReference type="SAM" id="MobiDB-lite"/>
    </source>
</evidence>
<dbReference type="PANTHER" id="PTHR12865">
    <property type="entry name" value="PHOSPHATIDYLINOSITOL 4-KINASE TYPE-II"/>
    <property type="match status" value="1"/>
</dbReference>
<protein>
    <recommendedName>
        <fullName evidence="5">Phosphatidylinositol 4-kinase type 2</fullName>
        <ecNumber evidence="5">2.7.1.67</ecNumber>
    </recommendedName>
</protein>
<dbReference type="GO" id="GO:0005765">
    <property type="term" value="C:lysosomal membrane"/>
    <property type="evidence" value="ECO:0007669"/>
    <property type="project" value="TreeGrafter"/>
</dbReference>
<evidence type="ECO:0000256" key="3">
    <source>
        <dbReference type="ARBA" id="ARBA00022777"/>
    </source>
</evidence>
<dbReference type="GO" id="GO:0005886">
    <property type="term" value="C:plasma membrane"/>
    <property type="evidence" value="ECO:0007669"/>
    <property type="project" value="TreeGrafter"/>
</dbReference>
<dbReference type="GO" id="GO:0007030">
    <property type="term" value="P:Golgi organization"/>
    <property type="evidence" value="ECO:0007669"/>
    <property type="project" value="TreeGrafter"/>
</dbReference>
<evidence type="ECO:0000313" key="8">
    <source>
        <dbReference type="Proteomes" id="UP001187531"/>
    </source>
</evidence>
<feature type="region of interest" description="Disordered" evidence="6">
    <location>
        <begin position="78"/>
        <end position="99"/>
    </location>
</feature>
<organism evidence="7 8">
    <name type="scientific">Artemia franciscana</name>
    <name type="common">Brine shrimp</name>
    <name type="synonym">Artemia sanfranciscana</name>
    <dbReference type="NCBI Taxonomy" id="6661"/>
    <lineage>
        <taxon>Eukaryota</taxon>
        <taxon>Metazoa</taxon>
        <taxon>Ecdysozoa</taxon>
        <taxon>Arthropoda</taxon>
        <taxon>Crustacea</taxon>
        <taxon>Branchiopoda</taxon>
        <taxon>Anostraca</taxon>
        <taxon>Artemiidae</taxon>
        <taxon>Artemia</taxon>
    </lineage>
</organism>
<sequence>MNTHVVQLVDVASDVSAPERELEVLAVMSASPKKGTPNKKEYTKVNGTTHFEDDQLIDLDTPITSGNQSVLPFLEGSGESYQNSDGGTRKLNTVSPESKESSILPDIGFDGIGKNLPKTREHQPLLGHARIESVNRFIDDPHFSTLVLEAEEAIDQGIYPERIYQGSSGSYFVKNTSHVRFLRILSSSWLF</sequence>
<dbReference type="InterPro" id="IPR039756">
    <property type="entry name" value="Lsb6/PI4K2"/>
</dbReference>
<feature type="compositionally biased region" description="Polar residues" evidence="6">
    <location>
        <begin position="79"/>
        <end position="96"/>
    </location>
</feature>
<keyword evidence="1 5" id="KW-0808">Transferase</keyword>
<dbReference type="GO" id="GO:0005524">
    <property type="term" value="F:ATP binding"/>
    <property type="evidence" value="ECO:0007669"/>
    <property type="project" value="UniProtKB-UniRule"/>
</dbReference>
<dbReference type="GO" id="GO:0046854">
    <property type="term" value="P:phosphatidylinositol phosphate biosynthetic process"/>
    <property type="evidence" value="ECO:0007669"/>
    <property type="project" value="UniProtKB-UniRule"/>
</dbReference>